<protein>
    <submittedName>
        <fullName evidence="1">Uncharacterized protein</fullName>
    </submittedName>
</protein>
<dbReference type="EMBL" id="CADCTE010000023">
    <property type="protein sequence ID" value="CAA9216889.1"/>
    <property type="molecule type" value="Genomic_DNA"/>
</dbReference>
<accession>A0A6J4H7C2</accession>
<reference evidence="1" key="1">
    <citation type="submission" date="2020-02" db="EMBL/GenBank/DDBJ databases">
        <authorList>
            <person name="Meier V. D."/>
        </authorList>
    </citation>
    <scope>NUCLEOTIDE SEQUENCE</scope>
    <source>
        <strain evidence="1">AVDCRST_MAG83</strain>
    </source>
</reference>
<proteinExistence type="predicted"/>
<feature type="non-terminal residue" evidence="1">
    <location>
        <position position="1"/>
    </location>
</feature>
<sequence>GVPATIFRGRRIADSRHGLSTHFSSHCRRCRRPFRDRPAAADPFRRVPFGCSASRPRRVAGRRTAQRSLCRCLPRRRRL</sequence>
<dbReference type="AlphaFoldDB" id="A0A6J4H7C2"/>
<feature type="non-terminal residue" evidence="1">
    <location>
        <position position="79"/>
    </location>
</feature>
<evidence type="ECO:0000313" key="1">
    <source>
        <dbReference type="EMBL" id="CAA9216889.1"/>
    </source>
</evidence>
<gene>
    <name evidence="1" type="ORF">AVDCRST_MAG83-255</name>
</gene>
<name>A0A6J4H7C2_9MICC</name>
<organism evidence="1">
    <name type="scientific">uncultured Arthrobacter sp</name>
    <dbReference type="NCBI Taxonomy" id="114050"/>
    <lineage>
        <taxon>Bacteria</taxon>
        <taxon>Bacillati</taxon>
        <taxon>Actinomycetota</taxon>
        <taxon>Actinomycetes</taxon>
        <taxon>Micrococcales</taxon>
        <taxon>Micrococcaceae</taxon>
        <taxon>Arthrobacter</taxon>
        <taxon>environmental samples</taxon>
    </lineage>
</organism>